<keyword evidence="4" id="KW-0804">Transcription</keyword>
<dbReference type="Proteomes" id="UP001497600">
    <property type="component" value="Chromosome D"/>
</dbReference>
<organism evidence="5 6">
    <name type="scientific">[Candida] anglica</name>
    <dbReference type="NCBI Taxonomy" id="148631"/>
    <lineage>
        <taxon>Eukaryota</taxon>
        <taxon>Fungi</taxon>
        <taxon>Dikarya</taxon>
        <taxon>Ascomycota</taxon>
        <taxon>Saccharomycotina</taxon>
        <taxon>Pichiomycetes</taxon>
        <taxon>Debaryomycetaceae</taxon>
        <taxon>Kurtzmaniella</taxon>
    </lineage>
</organism>
<evidence type="ECO:0000313" key="6">
    <source>
        <dbReference type="Proteomes" id="UP001497600"/>
    </source>
</evidence>
<keyword evidence="6" id="KW-1185">Reference proteome</keyword>
<dbReference type="EMBL" id="OZ004256">
    <property type="protein sequence ID" value="CAK7905397.1"/>
    <property type="molecule type" value="Genomic_DNA"/>
</dbReference>
<proteinExistence type="inferred from homology"/>
<gene>
    <name evidence="5" type="primary">SRB2</name>
    <name evidence="4" type="synonym">MED20</name>
    <name evidence="5" type="ORF">CAAN4_D13894</name>
</gene>
<comment type="function">
    <text evidence="4">Component of the Mediator complex, a coactivator involved in the regulated transcription of nearly all RNA polymerase II-dependent genes. Mediator functions as a bridge to convey information from gene-specific regulatory proteins to the basal RNA polymerase II transcription machinery. Mediator is recruited to promoters by direct interactions with regulatory proteins and serves as a scaffold for the assembly of a functional preinitiation complex with RNA polymerase II and the general transcription factors.</text>
</comment>
<evidence type="ECO:0000256" key="1">
    <source>
        <dbReference type="ARBA" id="ARBA00004123"/>
    </source>
</evidence>
<dbReference type="InterPro" id="IPR013921">
    <property type="entry name" value="Mediator_Med20"/>
</dbReference>
<accession>A0ABP0EBM7</accession>
<protein>
    <recommendedName>
        <fullName evidence="4">Mediator of RNA polymerase II transcription subunit 20</fullName>
    </recommendedName>
    <alternativeName>
        <fullName evidence="4">Mediator complex subunit 20</fullName>
    </alternativeName>
</protein>
<sequence>MGSAVLLVDASPDTIMQFHDQLANELPTLRGKWNFNFKVFRNNPFSLTNGVAESKFLHTLSLSYLPEVCLTLVNKKSAGVFSNNAAQDAGAMGFPDEHLHRGATSGFNDPFDSMVASKLQSLWLQKQVIKGDGGQIYELENGNVTIRTSNVFLHGIFKGLLIQVNTNSSDNVDEVMKKYGIPKGHVCKDTVCTDTQDEYGDLCLQYVEILNF</sequence>
<name>A0ABP0EBM7_9ASCO</name>
<evidence type="ECO:0000256" key="4">
    <source>
        <dbReference type="RuleBase" id="RU364152"/>
    </source>
</evidence>
<evidence type="ECO:0000256" key="2">
    <source>
        <dbReference type="ARBA" id="ARBA00010743"/>
    </source>
</evidence>
<dbReference type="Gene3D" id="3.30.310.180">
    <property type="match status" value="1"/>
</dbReference>
<evidence type="ECO:0000313" key="5">
    <source>
        <dbReference type="EMBL" id="CAK7905397.1"/>
    </source>
</evidence>
<keyword evidence="4" id="KW-0805">Transcription regulation</keyword>
<comment type="subunit">
    <text evidence="4">Component of the Mediator complex.</text>
</comment>
<comment type="similarity">
    <text evidence="2 4">Belongs to the Mediator complex subunit 20 family.</text>
</comment>
<reference evidence="5 6" key="1">
    <citation type="submission" date="2024-01" db="EMBL/GenBank/DDBJ databases">
        <authorList>
            <consortium name="Genoscope - CEA"/>
            <person name="William W."/>
        </authorList>
    </citation>
    <scope>NUCLEOTIDE SEQUENCE [LARGE SCALE GENOMIC DNA]</scope>
    <source>
        <strain evidence="5 6">29B2s-10</strain>
    </source>
</reference>
<evidence type="ECO:0000256" key="3">
    <source>
        <dbReference type="ARBA" id="ARBA00023242"/>
    </source>
</evidence>
<keyword evidence="3 4" id="KW-0539">Nucleus</keyword>
<comment type="subcellular location">
    <subcellularLocation>
        <location evidence="1 4">Nucleus</location>
    </subcellularLocation>
</comment>
<keyword evidence="4" id="KW-0010">Activator</keyword>
<dbReference type="Pfam" id="PF08612">
    <property type="entry name" value="Med20"/>
    <property type="match status" value="1"/>
</dbReference>